<evidence type="ECO:0000313" key="2">
    <source>
        <dbReference type="Proteomes" id="UP000011135"/>
    </source>
</evidence>
<dbReference type="AlphaFoldDB" id="L8JVX8"/>
<sequence>MIIGRLLQLEDLIAEKSTGPLEELAEKMEMSIELTKAYIESLEELRDCKIDYSPEYSSFVFKTPC</sequence>
<name>L8JVX8_9BACT</name>
<dbReference type="EMBL" id="AMZN01000033">
    <property type="protein sequence ID" value="ELR71744.1"/>
    <property type="molecule type" value="Genomic_DNA"/>
</dbReference>
<protein>
    <recommendedName>
        <fullName evidence="3">HTH domain-containing protein</fullName>
    </recommendedName>
</protein>
<dbReference type="Proteomes" id="UP000011135">
    <property type="component" value="Unassembled WGS sequence"/>
</dbReference>
<proteinExistence type="predicted"/>
<dbReference type="RefSeq" id="WP_009579726.1">
    <property type="nucleotide sequence ID" value="NZ_AMZN01000033.1"/>
</dbReference>
<comment type="caution">
    <text evidence="1">The sequence shown here is derived from an EMBL/GenBank/DDBJ whole genome shotgun (WGS) entry which is preliminary data.</text>
</comment>
<reference evidence="1 2" key="1">
    <citation type="submission" date="2012-12" db="EMBL/GenBank/DDBJ databases">
        <title>Genome assembly of Fulvivirga imtechensis AK7.</title>
        <authorList>
            <person name="Nupur N."/>
            <person name="Khatri I."/>
            <person name="Kumar R."/>
            <person name="Subramanian S."/>
            <person name="Pinnaka A."/>
        </authorList>
    </citation>
    <scope>NUCLEOTIDE SEQUENCE [LARGE SCALE GENOMIC DNA]</scope>
    <source>
        <strain evidence="1 2">AK7</strain>
    </source>
</reference>
<accession>L8JVX8</accession>
<evidence type="ECO:0008006" key="3">
    <source>
        <dbReference type="Google" id="ProtNLM"/>
    </source>
</evidence>
<dbReference type="STRING" id="1237149.C900_02329"/>
<evidence type="ECO:0000313" key="1">
    <source>
        <dbReference type="EMBL" id="ELR71744.1"/>
    </source>
</evidence>
<gene>
    <name evidence="1" type="ORF">C900_02329</name>
</gene>
<organism evidence="1 2">
    <name type="scientific">Fulvivirga imtechensis AK7</name>
    <dbReference type="NCBI Taxonomy" id="1237149"/>
    <lineage>
        <taxon>Bacteria</taxon>
        <taxon>Pseudomonadati</taxon>
        <taxon>Bacteroidota</taxon>
        <taxon>Cytophagia</taxon>
        <taxon>Cytophagales</taxon>
        <taxon>Fulvivirgaceae</taxon>
        <taxon>Fulvivirga</taxon>
    </lineage>
</organism>
<dbReference type="OrthoDB" id="770928at2"/>
<keyword evidence="2" id="KW-1185">Reference proteome</keyword>